<organism evidence="1 2">
    <name type="scientific">Yersinia thracica</name>
    <dbReference type="NCBI Taxonomy" id="2890319"/>
    <lineage>
        <taxon>Bacteria</taxon>
        <taxon>Pseudomonadati</taxon>
        <taxon>Pseudomonadota</taxon>
        <taxon>Gammaproteobacteria</taxon>
        <taxon>Enterobacterales</taxon>
        <taxon>Yersiniaceae</taxon>
        <taxon>Yersinia</taxon>
    </lineage>
</organism>
<proteinExistence type="predicted"/>
<protein>
    <submittedName>
        <fullName evidence="1">Protein of uncharacterized function (DUF3423)</fullName>
    </submittedName>
</protein>
<accession>A0A0T9P9T2</accession>
<evidence type="ECO:0000313" key="1">
    <source>
        <dbReference type="EMBL" id="CNH53325.1"/>
    </source>
</evidence>
<name>A0A0T9P9T2_9GAMM</name>
<gene>
    <name evidence="1" type="ORF">ERS008472_01678</name>
</gene>
<dbReference type="Proteomes" id="UP000041882">
    <property type="component" value="Unassembled WGS sequence"/>
</dbReference>
<evidence type="ECO:0000313" key="2">
    <source>
        <dbReference type="Proteomes" id="UP000041882"/>
    </source>
</evidence>
<dbReference type="EMBL" id="CQAW01000006">
    <property type="protein sequence ID" value="CNH53325.1"/>
    <property type="molecule type" value="Genomic_DNA"/>
</dbReference>
<dbReference type="AlphaFoldDB" id="A0A0T9P9T2"/>
<dbReference type="Pfam" id="PF11903">
    <property type="entry name" value="ParD_like"/>
    <property type="match status" value="1"/>
</dbReference>
<dbReference type="RefSeq" id="WP_050113624.1">
    <property type="nucleotide sequence ID" value="NZ_CABHXQ010000014.1"/>
</dbReference>
<reference evidence="2" key="1">
    <citation type="submission" date="2015-03" db="EMBL/GenBank/DDBJ databases">
        <authorList>
            <consortium name="Pathogen Informatics"/>
            <person name="Murphy D."/>
        </authorList>
    </citation>
    <scope>NUCLEOTIDE SEQUENCE [LARGE SCALE GENOMIC DNA]</scope>
    <source>
        <strain evidence="2">IP6945</strain>
    </source>
</reference>
<keyword evidence="2" id="KW-1185">Reference proteome</keyword>
<dbReference type="InterPro" id="IPR021831">
    <property type="entry name" value="ParD-like"/>
</dbReference>
<sequence>MAISIRLDEDFVTDVKIHAEASSRSVPKQIEHWAKIGRIAEDNPDLPYNFILETLLAKSEIEHKKVSRYVRRTKRAED</sequence>